<dbReference type="Pfam" id="PF08378">
    <property type="entry name" value="NERD"/>
    <property type="match status" value="1"/>
</dbReference>
<dbReference type="PROSITE" id="PS50965">
    <property type="entry name" value="NERD"/>
    <property type="match status" value="1"/>
</dbReference>
<evidence type="ECO:0000259" key="1">
    <source>
        <dbReference type="PROSITE" id="PS50965"/>
    </source>
</evidence>
<reference evidence="2" key="1">
    <citation type="submission" date="2023-10" db="EMBL/GenBank/DDBJ databases">
        <title>The first scallop-associated chemosynthetic bacterial symbiont.</title>
        <authorList>
            <person name="Lin Y.-T."/>
            <person name="Sun J."/>
            <person name="Ip J.C.-H."/>
            <person name="He X."/>
            <person name="Gao Z.-M."/>
            <person name="Perez M."/>
            <person name="Xu T."/>
            <person name="Qian P.-Y."/>
            <person name="Qiu J.-W."/>
        </authorList>
    </citation>
    <scope>NUCLEOTIDE SEQUENCE</scope>
    <source>
        <strain evidence="2">Gill1</strain>
    </source>
</reference>
<dbReference type="GO" id="GO:0005694">
    <property type="term" value="C:chromosome"/>
    <property type="evidence" value="ECO:0007669"/>
    <property type="project" value="InterPro"/>
</dbReference>
<evidence type="ECO:0000313" key="2">
    <source>
        <dbReference type="EMBL" id="WXU00205.1"/>
    </source>
</evidence>
<feature type="domain" description="NERD" evidence="1">
    <location>
        <begin position="46"/>
        <end position="164"/>
    </location>
</feature>
<dbReference type="EMBL" id="CP138327">
    <property type="protein sequence ID" value="WXU00205.1"/>
    <property type="molecule type" value="Genomic_DNA"/>
</dbReference>
<accession>A0AAU6PGR6</accession>
<organism evidence="2">
    <name type="scientific">Catillopecten margaritatus gill symbiont</name>
    <dbReference type="NCBI Taxonomy" id="3083288"/>
    <lineage>
        <taxon>Bacteria</taxon>
        <taxon>Pseudomonadati</taxon>
        <taxon>Pseudomonadota</taxon>
        <taxon>Gammaproteobacteria</taxon>
        <taxon>sulfur-oxidizing symbionts</taxon>
    </lineage>
</organism>
<dbReference type="GO" id="GO:0003916">
    <property type="term" value="F:DNA topoisomerase activity"/>
    <property type="evidence" value="ECO:0007669"/>
    <property type="project" value="InterPro"/>
</dbReference>
<dbReference type="Pfam" id="PF01396">
    <property type="entry name" value="Zn_ribbon_Top1"/>
    <property type="match status" value="1"/>
</dbReference>
<dbReference type="GO" id="GO:0003677">
    <property type="term" value="F:DNA binding"/>
    <property type="evidence" value="ECO:0007669"/>
    <property type="project" value="InterPro"/>
</dbReference>
<dbReference type="InterPro" id="IPR011528">
    <property type="entry name" value="NERD"/>
</dbReference>
<dbReference type="AlphaFoldDB" id="A0AAU6PGR6"/>
<gene>
    <name evidence="2" type="ORF">Ctma_0916</name>
</gene>
<protein>
    <recommendedName>
        <fullName evidence="1">NERD domain-containing protein</fullName>
    </recommendedName>
</protein>
<sequence>MSLMILKEIDSKNHKNQMRTLDALLKNSTSDKQKSVIRIERAKLENGYKAEKENAYYINFNLSDSKNTIILHDIRLEHNGRTAQFDHILVDRVEIVILESKSFKNSILTIKKDGSLEVQNGKKIYTQSNPVEQNNRHKVVLESFLKDNFNFSNRLIVNHKVLIHPETNIANKILPEGFVRADAFVSQWLNEKESDTNGFLKVVKIVTTRLISEKNTHAIANLLMNSHRPILFDYTKKYRVPSKPKLENKIEENQGIYNIEKDCPRCKEGKLVLRKSKGKSNKYASNKFFGCDRFPKCRFTKSTVC</sequence>
<name>A0AAU6PGR6_9GAMM</name>
<proteinExistence type="predicted"/>
<dbReference type="InterPro" id="IPR013498">
    <property type="entry name" value="Topo_IA_Znf"/>
</dbReference>
<dbReference type="GO" id="GO:0006265">
    <property type="term" value="P:DNA topological change"/>
    <property type="evidence" value="ECO:0007669"/>
    <property type="project" value="InterPro"/>
</dbReference>
<dbReference type="Gene3D" id="3.30.65.10">
    <property type="entry name" value="Bacterial Topoisomerase I, domain 1"/>
    <property type="match status" value="1"/>
</dbReference>